<dbReference type="Gene3D" id="1.10.287.860">
    <property type="entry name" value="Nucleotidyltransferase"/>
    <property type="match status" value="1"/>
</dbReference>
<evidence type="ECO:0000313" key="4">
    <source>
        <dbReference type="Proteomes" id="UP000051162"/>
    </source>
</evidence>
<dbReference type="InterPro" id="IPR052366">
    <property type="entry name" value="GTP_Pyrophosphokinase"/>
</dbReference>
<keyword evidence="4" id="KW-1185">Reference proteome</keyword>
<gene>
    <name evidence="3" type="ORF">FD30_GL002043</name>
</gene>
<dbReference type="GO" id="GO:0016301">
    <property type="term" value="F:kinase activity"/>
    <property type="evidence" value="ECO:0007669"/>
    <property type="project" value="UniProtKB-KW"/>
</dbReference>
<sequence length="232" mass="27028">MVRVRSQDDLPANLPNNPATLEAIDQFRQMMLNYRSAIRVLQTKIEYLDQEYKIQNGHSLVDSLQTRIKSPESIVEKVQRKHLDFNLNTLPQEMHDIAGIRVIVRFEDDITAVEHRLAKQPDVRILKRKDYVAHPKPNGYRSLHLILAVPVYLAAGKKEVIVEVQIRTIAMNFWASLEHELNYKKQISHQAELRQELLRKADMVHQLDHDMNAIKNQIRAESNRNVNDSETD</sequence>
<reference evidence="3 4" key="1">
    <citation type="journal article" date="2015" name="Genome Announc.">
        <title>Expanding the biotechnology potential of lactobacilli through comparative genomics of 213 strains and associated genera.</title>
        <authorList>
            <person name="Sun Z."/>
            <person name="Harris H.M."/>
            <person name="McCann A."/>
            <person name="Guo C."/>
            <person name="Argimon S."/>
            <person name="Zhang W."/>
            <person name="Yang X."/>
            <person name="Jeffery I.B."/>
            <person name="Cooney J.C."/>
            <person name="Kagawa T.F."/>
            <person name="Liu W."/>
            <person name="Song Y."/>
            <person name="Salvetti E."/>
            <person name="Wrobel A."/>
            <person name="Rasinkangas P."/>
            <person name="Parkhill J."/>
            <person name="Rea M.C."/>
            <person name="O'Sullivan O."/>
            <person name="Ritari J."/>
            <person name="Douillard F.P."/>
            <person name="Paul Ross R."/>
            <person name="Yang R."/>
            <person name="Briner A.E."/>
            <person name="Felis G.E."/>
            <person name="de Vos W.M."/>
            <person name="Barrangou R."/>
            <person name="Klaenhammer T.R."/>
            <person name="Caufield P.W."/>
            <person name="Cui Y."/>
            <person name="Zhang H."/>
            <person name="O'Toole P.W."/>
        </authorList>
    </citation>
    <scope>NUCLEOTIDE SEQUENCE [LARGE SCALE GENOMIC DNA]</scope>
    <source>
        <strain evidence="3 4">DSM 19117</strain>
    </source>
</reference>
<dbReference type="GeneID" id="84783523"/>
<dbReference type="InterPro" id="IPR043519">
    <property type="entry name" value="NT_sf"/>
</dbReference>
<comment type="caution">
    <text evidence="3">The sequence shown here is derived from an EMBL/GenBank/DDBJ whole genome shotgun (WGS) entry which is preliminary data.</text>
</comment>
<comment type="pathway">
    <text evidence="1">Purine metabolism; ppGpp biosynthesis; ppGpp from GTP: step 1/2.</text>
</comment>
<dbReference type="EMBL" id="AZDT01000042">
    <property type="protein sequence ID" value="KRK74871.1"/>
    <property type="molecule type" value="Genomic_DNA"/>
</dbReference>
<proteinExistence type="predicted"/>
<accession>A0A0R1K6M6</accession>
<dbReference type="PANTHER" id="PTHR47837">
    <property type="entry name" value="GTP PYROPHOSPHOKINASE YJBM"/>
    <property type="match status" value="1"/>
</dbReference>
<evidence type="ECO:0000313" key="3">
    <source>
        <dbReference type="EMBL" id="KRK74871.1"/>
    </source>
</evidence>
<dbReference type="Gene3D" id="3.30.460.10">
    <property type="entry name" value="Beta Polymerase, domain 2"/>
    <property type="match status" value="1"/>
</dbReference>
<evidence type="ECO:0000259" key="2">
    <source>
        <dbReference type="SMART" id="SM00954"/>
    </source>
</evidence>
<dbReference type="RefSeq" id="WP_056944363.1">
    <property type="nucleotide sequence ID" value="NZ_AZDT01000042.1"/>
</dbReference>
<dbReference type="PATRIC" id="fig|1423773.3.peg.2096"/>
<keyword evidence="3" id="KW-0418">Kinase</keyword>
<dbReference type="InterPro" id="IPR007685">
    <property type="entry name" value="RelA_SpoT"/>
</dbReference>
<dbReference type="Pfam" id="PF04607">
    <property type="entry name" value="RelA_SpoT"/>
    <property type="match status" value="1"/>
</dbReference>
<organism evidence="3 4">
    <name type="scientific">Levilactobacillus namurensis DSM 19117</name>
    <dbReference type="NCBI Taxonomy" id="1423773"/>
    <lineage>
        <taxon>Bacteria</taxon>
        <taxon>Bacillati</taxon>
        <taxon>Bacillota</taxon>
        <taxon>Bacilli</taxon>
        <taxon>Lactobacillales</taxon>
        <taxon>Lactobacillaceae</taxon>
        <taxon>Levilactobacillus</taxon>
    </lineage>
</organism>
<dbReference type="GO" id="GO:0015970">
    <property type="term" value="P:guanosine tetraphosphate biosynthetic process"/>
    <property type="evidence" value="ECO:0007669"/>
    <property type="project" value="UniProtKB-UniPathway"/>
</dbReference>
<dbReference type="UniPathway" id="UPA00908">
    <property type="reaction ID" value="UER00884"/>
</dbReference>
<evidence type="ECO:0000256" key="1">
    <source>
        <dbReference type="ARBA" id="ARBA00004976"/>
    </source>
</evidence>
<keyword evidence="3" id="KW-0808">Transferase</keyword>
<dbReference type="Proteomes" id="UP000051162">
    <property type="component" value="Unassembled WGS sequence"/>
</dbReference>
<name>A0A0R1K6M6_9LACO</name>
<dbReference type="OrthoDB" id="9789634at2"/>
<dbReference type="STRING" id="1423773.FD30_GL002043"/>
<dbReference type="AlphaFoldDB" id="A0A0R1K6M6"/>
<protein>
    <submittedName>
        <fullName evidence="3">Gtp pyrophosphokinase</fullName>
    </submittedName>
</protein>
<dbReference type="SMART" id="SM00954">
    <property type="entry name" value="RelA_SpoT"/>
    <property type="match status" value="1"/>
</dbReference>
<dbReference type="CDD" id="cd05399">
    <property type="entry name" value="NT_Rel-Spo_like"/>
    <property type="match status" value="1"/>
</dbReference>
<dbReference type="PANTHER" id="PTHR47837:SF2">
    <property type="entry name" value="GTP PYROPHOSPHOKINASE YWAC"/>
    <property type="match status" value="1"/>
</dbReference>
<feature type="domain" description="RelA/SpoT" evidence="2">
    <location>
        <begin position="66"/>
        <end position="189"/>
    </location>
</feature>
<dbReference type="SUPFAM" id="SSF81301">
    <property type="entry name" value="Nucleotidyltransferase"/>
    <property type="match status" value="1"/>
</dbReference>